<feature type="domain" description="2EXR" evidence="2">
    <location>
        <begin position="39"/>
        <end position="114"/>
    </location>
</feature>
<gene>
    <name evidence="3" type="ORF">AK830_g6121</name>
</gene>
<protein>
    <recommendedName>
        <fullName evidence="2">2EXR domain-containing protein</fullName>
    </recommendedName>
</protein>
<dbReference type="Pfam" id="PF20150">
    <property type="entry name" value="2EXR"/>
    <property type="match status" value="1"/>
</dbReference>
<accession>A0A0N8H706</accession>
<evidence type="ECO:0000313" key="3">
    <source>
        <dbReference type="EMBL" id="KPM40436.1"/>
    </source>
</evidence>
<feature type="region of interest" description="Disordered" evidence="1">
    <location>
        <begin position="1"/>
        <end position="20"/>
    </location>
</feature>
<dbReference type="AlphaFoldDB" id="A0A0N8H706"/>
<keyword evidence="4" id="KW-1185">Reference proteome</keyword>
<feature type="compositionally biased region" description="Polar residues" evidence="1">
    <location>
        <begin position="1"/>
        <end position="11"/>
    </location>
</feature>
<dbReference type="EMBL" id="LKCW01000083">
    <property type="protein sequence ID" value="KPM40436.1"/>
    <property type="molecule type" value="Genomic_DNA"/>
</dbReference>
<evidence type="ECO:0000313" key="4">
    <source>
        <dbReference type="Proteomes" id="UP000050424"/>
    </source>
</evidence>
<sequence>MASANPSTEVDVSNDDDPSDEAGRWYELEVARSYRIHGFPQFSELPGEIRNMIWKIFLRATTVSFVGPGPRNFAFNISAVNQEARSLVLGNHTTLFHNSLDGRTVRMNPMQDTFLTYKLDFPIVVATPGRDLPYIPFRKVISVSLIPGQMPSGPGQMPQGPGFDFARQEWGTLDLSQFPNLAEYTLSACQSGADWYIQGLQRYWPDIVGEQAEDCFWRGNTPLHRTEAALFFREKGLSSFADTGIEWSHEGNHELFRYVNQLASDELIEFKRLNTNWRFSPLAYHEVIGQIQRVMDTGTAFPELVVRVWIIRPKDKAPKDEAHHSWEEVISHEDDEGSDWDTMGQIRRLWQMTRMTWNRSKGFQTYAQVVSTAAGEDEALFLEEGHAEAA</sequence>
<name>A0A0N8H706_9HYPO</name>
<dbReference type="InterPro" id="IPR045518">
    <property type="entry name" value="2EXR"/>
</dbReference>
<evidence type="ECO:0000256" key="1">
    <source>
        <dbReference type="SAM" id="MobiDB-lite"/>
    </source>
</evidence>
<evidence type="ECO:0000259" key="2">
    <source>
        <dbReference type="Pfam" id="PF20150"/>
    </source>
</evidence>
<comment type="caution">
    <text evidence="3">The sequence shown here is derived from an EMBL/GenBank/DDBJ whole genome shotgun (WGS) entry which is preliminary data.</text>
</comment>
<organism evidence="3 4">
    <name type="scientific">Neonectria ditissima</name>
    <dbReference type="NCBI Taxonomy" id="78410"/>
    <lineage>
        <taxon>Eukaryota</taxon>
        <taxon>Fungi</taxon>
        <taxon>Dikarya</taxon>
        <taxon>Ascomycota</taxon>
        <taxon>Pezizomycotina</taxon>
        <taxon>Sordariomycetes</taxon>
        <taxon>Hypocreomycetidae</taxon>
        <taxon>Hypocreales</taxon>
        <taxon>Nectriaceae</taxon>
        <taxon>Neonectria</taxon>
    </lineage>
</organism>
<dbReference type="Proteomes" id="UP000050424">
    <property type="component" value="Unassembled WGS sequence"/>
</dbReference>
<reference evidence="3 4" key="1">
    <citation type="submission" date="2015-09" db="EMBL/GenBank/DDBJ databases">
        <title>Draft genome of a European isolate of the apple canker pathogen Neonectria ditissima.</title>
        <authorList>
            <person name="Gomez-Cortecero A."/>
            <person name="Harrison R.J."/>
            <person name="Armitage A.D."/>
        </authorList>
    </citation>
    <scope>NUCLEOTIDE SEQUENCE [LARGE SCALE GENOMIC DNA]</scope>
    <source>
        <strain evidence="3 4">R09/05</strain>
    </source>
</reference>
<dbReference type="OrthoDB" id="5090029at2759"/>
<proteinExistence type="predicted"/>